<keyword evidence="3" id="KW-0560">Oxidoreductase</keyword>
<proteinExistence type="inferred from homology"/>
<keyword evidence="7" id="KW-1185">Reference proteome</keyword>
<dbReference type="GO" id="GO:0016491">
    <property type="term" value="F:oxidoreductase activity"/>
    <property type="evidence" value="ECO:0007669"/>
    <property type="project" value="UniProtKB-KW"/>
</dbReference>
<evidence type="ECO:0000256" key="3">
    <source>
        <dbReference type="ARBA" id="ARBA00023002"/>
    </source>
</evidence>
<dbReference type="SUPFAM" id="SSF51905">
    <property type="entry name" value="FAD/NAD(P)-binding domain"/>
    <property type="match status" value="1"/>
</dbReference>
<dbReference type="InterPro" id="IPR050097">
    <property type="entry name" value="Ferredoxin-NADP_redctase_2"/>
</dbReference>
<gene>
    <name evidence="5" type="ORF">I206_00985</name>
    <name evidence="6" type="ORF">I206_100340</name>
</gene>
<dbReference type="InterPro" id="IPR036188">
    <property type="entry name" value="FAD/NAD-bd_sf"/>
</dbReference>
<reference evidence="5" key="1">
    <citation type="submission" date="2013-07" db="EMBL/GenBank/DDBJ databases">
        <title>The Genome Sequence of Cryptococcus pinus CBS10737.</title>
        <authorList>
            <consortium name="The Broad Institute Genome Sequencing Platform"/>
            <person name="Cuomo C."/>
            <person name="Litvintseva A."/>
            <person name="Chen Y."/>
            <person name="Heitman J."/>
            <person name="Sun S."/>
            <person name="Springer D."/>
            <person name="Dromer F."/>
            <person name="Young S.K."/>
            <person name="Zeng Q."/>
            <person name="Gargeya S."/>
            <person name="Fitzgerald M."/>
            <person name="Abouelleil A."/>
            <person name="Alvarado L."/>
            <person name="Berlin A.M."/>
            <person name="Chapman S.B."/>
            <person name="Dewar J."/>
            <person name="Goldberg J."/>
            <person name="Griggs A."/>
            <person name="Gujja S."/>
            <person name="Hansen M."/>
            <person name="Howarth C."/>
            <person name="Imamovic A."/>
            <person name="Larimer J."/>
            <person name="McCowan C."/>
            <person name="Murphy C."/>
            <person name="Pearson M."/>
            <person name="Priest M."/>
            <person name="Roberts A."/>
            <person name="Saif S."/>
            <person name="Shea T."/>
            <person name="Sykes S."/>
            <person name="Wortman J."/>
            <person name="Nusbaum C."/>
            <person name="Birren B."/>
        </authorList>
    </citation>
    <scope>NUCLEOTIDE SEQUENCE [LARGE SCALE GENOMIC DNA]</scope>
    <source>
        <strain evidence="5">CBS 10737</strain>
    </source>
</reference>
<evidence type="ECO:0000259" key="4">
    <source>
        <dbReference type="Pfam" id="PF07992"/>
    </source>
</evidence>
<dbReference type="OrthoDB" id="10260355at2759"/>
<dbReference type="Pfam" id="PF07992">
    <property type="entry name" value="Pyr_redox_2"/>
    <property type="match status" value="1"/>
</dbReference>
<protein>
    <recommendedName>
        <fullName evidence="4">FAD/NAD(P)-binding domain-containing protein</fullName>
    </recommendedName>
</protein>
<dbReference type="AlphaFoldDB" id="A0A1B9IDH9"/>
<dbReference type="GeneID" id="30169354"/>
<sequence length="347" mass="38867">MSLVTYVDLLVIGGGPAGLSSATTFSRLKRTCLLYDSELYRNQGVKYAHLISGFEHSNPYEFKLKMKEDLLKFYNDTFEFRSGKIINLRKLDFNKGFEALDDQNRLINAKKVILATGLKDKLPNIQGVKEQWGKKLIHCIFCHGTETANAPFAFLLTRENASMNPKLVESMLKLWRSLNHTEKYILTHGMDVETEQGRKDAGLEDRYDLLKRLGYKIISTPIMSITETSDGKLMDIKFEDNKHLEVPAMLLFPEGFSANEHATPLLTEDFLEDKLAMFGTIAPPSKEMSITGLPPRMGDDPRTNVKGLFWAGNSGSAFANITISLAQGQNAAVMAGDQIGEEEMNVL</sequence>
<dbReference type="PRINTS" id="PR00469">
    <property type="entry name" value="PNDRDTASEII"/>
</dbReference>
<evidence type="ECO:0000313" key="6">
    <source>
        <dbReference type="EMBL" id="WWC66438.1"/>
    </source>
</evidence>
<reference evidence="5" key="3">
    <citation type="submission" date="2016-07" db="EMBL/GenBank/DDBJ databases">
        <title>Evolution of pathogenesis and genome organization in the Tremellales.</title>
        <authorList>
            <person name="Cuomo C."/>
            <person name="Litvintseva A."/>
            <person name="Heitman J."/>
            <person name="Chen Y."/>
            <person name="Sun S."/>
            <person name="Springer D."/>
            <person name="Dromer F."/>
            <person name="Young S."/>
            <person name="Zeng Q."/>
            <person name="Chapman S."/>
            <person name="Gujja S."/>
            <person name="Saif S."/>
            <person name="Birren B."/>
        </authorList>
    </citation>
    <scope>NUCLEOTIDE SEQUENCE</scope>
    <source>
        <strain evidence="5">CBS 10737</strain>
    </source>
</reference>
<reference evidence="6" key="2">
    <citation type="submission" date="2013-07" db="EMBL/GenBank/DDBJ databases">
        <authorList>
            <consortium name="The Broad Institute Genome Sequencing Platform"/>
            <person name="Cuomo C."/>
            <person name="Litvintseva A."/>
            <person name="Chen Y."/>
            <person name="Heitman J."/>
            <person name="Sun S."/>
            <person name="Springer D."/>
            <person name="Dromer F."/>
            <person name="Young S.K."/>
            <person name="Zeng Q."/>
            <person name="Gargeya S."/>
            <person name="Fitzgerald M."/>
            <person name="Abouelleil A."/>
            <person name="Alvarado L."/>
            <person name="Berlin A.M."/>
            <person name="Chapman S.B."/>
            <person name="Dewar J."/>
            <person name="Goldberg J."/>
            <person name="Griggs A."/>
            <person name="Gujja S."/>
            <person name="Hansen M."/>
            <person name="Howarth C."/>
            <person name="Imamovic A."/>
            <person name="Larimer J."/>
            <person name="McCowan C."/>
            <person name="Murphy C."/>
            <person name="Pearson M."/>
            <person name="Priest M."/>
            <person name="Roberts A."/>
            <person name="Saif S."/>
            <person name="Shea T."/>
            <person name="Sykes S."/>
            <person name="Wortman J."/>
            <person name="Nusbaum C."/>
            <person name="Birren B."/>
        </authorList>
    </citation>
    <scope>NUCLEOTIDE SEQUENCE</scope>
    <source>
        <strain evidence="6">CBS 10737</strain>
    </source>
</reference>
<evidence type="ECO:0000256" key="2">
    <source>
        <dbReference type="ARBA" id="ARBA00022630"/>
    </source>
</evidence>
<dbReference type="RefSeq" id="XP_019014898.1">
    <property type="nucleotide sequence ID" value="XM_019152760.1"/>
</dbReference>
<dbReference type="STRING" id="1296096.A0A1B9IDH9"/>
<dbReference type="Gene3D" id="3.50.50.60">
    <property type="entry name" value="FAD/NAD(P)-binding domain"/>
    <property type="match status" value="2"/>
</dbReference>
<dbReference type="PANTHER" id="PTHR48105">
    <property type="entry name" value="THIOREDOXIN REDUCTASE 1-RELATED-RELATED"/>
    <property type="match status" value="1"/>
</dbReference>
<organism evidence="5">
    <name type="scientific">Kwoniella pini CBS 10737</name>
    <dbReference type="NCBI Taxonomy" id="1296096"/>
    <lineage>
        <taxon>Eukaryota</taxon>
        <taxon>Fungi</taxon>
        <taxon>Dikarya</taxon>
        <taxon>Basidiomycota</taxon>
        <taxon>Agaricomycotina</taxon>
        <taxon>Tremellomycetes</taxon>
        <taxon>Tremellales</taxon>
        <taxon>Cryptococcaceae</taxon>
        <taxon>Kwoniella</taxon>
    </lineage>
</organism>
<comment type="similarity">
    <text evidence="1">Belongs to the class-II pyridine nucleotide-disulfide oxidoreductase family.</text>
</comment>
<feature type="domain" description="FAD/NAD(P)-binding" evidence="4">
    <location>
        <begin position="8"/>
        <end position="142"/>
    </location>
</feature>
<dbReference type="KEGG" id="kpin:30169354"/>
<evidence type="ECO:0000313" key="7">
    <source>
        <dbReference type="Proteomes" id="UP000094020"/>
    </source>
</evidence>
<dbReference type="EMBL" id="KI894007">
    <property type="protein sequence ID" value="OCF53679.1"/>
    <property type="molecule type" value="Genomic_DNA"/>
</dbReference>
<dbReference type="InterPro" id="IPR023753">
    <property type="entry name" value="FAD/NAD-binding_dom"/>
</dbReference>
<dbReference type="Proteomes" id="UP000094020">
    <property type="component" value="Chromosome 1"/>
</dbReference>
<dbReference type="GO" id="GO:0097237">
    <property type="term" value="P:cellular response to toxic substance"/>
    <property type="evidence" value="ECO:0007669"/>
    <property type="project" value="UniProtKB-ARBA"/>
</dbReference>
<dbReference type="EMBL" id="CP144519">
    <property type="protein sequence ID" value="WWC66438.1"/>
    <property type="molecule type" value="Genomic_DNA"/>
</dbReference>
<evidence type="ECO:0000313" key="5">
    <source>
        <dbReference type="EMBL" id="OCF53679.1"/>
    </source>
</evidence>
<reference evidence="6" key="4">
    <citation type="submission" date="2024-02" db="EMBL/GenBank/DDBJ databases">
        <title>Comparative genomics of Cryptococcus and Kwoniella reveals pathogenesis evolution and contrasting modes of karyotype evolution via chromosome fusion or intercentromeric recombination.</title>
        <authorList>
            <person name="Coelho M.A."/>
            <person name="David-Palma M."/>
            <person name="Shea T."/>
            <person name="Bowers K."/>
            <person name="McGinley-Smith S."/>
            <person name="Mohammad A.W."/>
            <person name="Gnirke A."/>
            <person name="Yurkov A.M."/>
            <person name="Nowrousian M."/>
            <person name="Sun S."/>
            <person name="Cuomo C.A."/>
            <person name="Heitman J."/>
        </authorList>
    </citation>
    <scope>NUCLEOTIDE SEQUENCE</scope>
    <source>
        <strain evidence="6">CBS 10737</strain>
    </source>
</reference>
<evidence type="ECO:0000256" key="1">
    <source>
        <dbReference type="ARBA" id="ARBA00009333"/>
    </source>
</evidence>
<keyword evidence="2" id="KW-0285">Flavoprotein</keyword>
<name>A0A1B9IDH9_9TREE</name>
<dbReference type="PRINTS" id="PR00368">
    <property type="entry name" value="FADPNR"/>
</dbReference>
<accession>A0A1B9IDH9</accession>